<name>A0A370DDX1_9GAMM</name>
<dbReference type="CDD" id="cd04301">
    <property type="entry name" value="NAT_SF"/>
    <property type="match status" value="1"/>
</dbReference>
<evidence type="ECO:0000259" key="1">
    <source>
        <dbReference type="PROSITE" id="PS51186"/>
    </source>
</evidence>
<reference evidence="2 3" key="1">
    <citation type="journal article" date="2018" name="ISME J.">
        <title>Endosymbiont genomes yield clues of tubeworm success.</title>
        <authorList>
            <person name="Li Y."/>
            <person name="Liles M.R."/>
            <person name="Halanych K.M."/>
        </authorList>
    </citation>
    <scope>NUCLEOTIDE SEQUENCE [LARGE SCALE GENOMIC DNA]</scope>
    <source>
        <strain evidence="2">A1464</strain>
    </source>
</reference>
<dbReference type="PROSITE" id="PS51186">
    <property type="entry name" value="GNAT"/>
    <property type="match status" value="1"/>
</dbReference>
<keyword evidence="3" id="KW-1185">Reference proteome</keyword>
<dbReference type="EMBL" id="QFXC01000011">
    <property type="protein sequence ID" value="RDH82356.1"/>
    <property type="molecule type" value="Genomic_DNA"/>
</dbReference>
<evidence type="ECO:0000313" key="2">
    <source>
        <dbReference type="EMBL" id="RDH82356.1"/>
    </source>
</evidence>
<sequence length="162" mass="18332">MTDLEQKSIQIDYLGHHAQFIPIIAKWHQDEWQHISPDLSTQLRIKMYSSYKNTASIPCCLIALTDDEPAGSASLVLSDMDSHTHLGPWLASVFVHKDFRCHGIASQLVAKCILNANQAGIKTLYLFTPDKTAFYKKLGWKLIEHTLYHGENVDIMSYDLTG</sequence>
<dbReference type="PANTHER" id="PTHR13538">
    <property type="entry name" value="N-ACETYLTRANSFERASE 6"/>
    <property type="match status" value="1"/>
</dbReference>
<dbReference type="GO" id="GO:0005737">
    <property type="term" value="C:cytoplasm"/>
    <property type="evidence" value="ECO:0007669"/>
    <property type="project" value="TreeGrafter"/>
</dbReference>
<feature type="domain" description="N-acetyltransferase" evidence="1">
    <location>
        <begin position="9"/>
        <end position="161"/>
    </location>
</feature>
<evidence type="ECO:0000313" key="3">
    <source>
        <dbReference type="Proteomes" id="UP000254266"/>
    </source>
</evidence>
<dbReference type="SUPFAM" id="SSF55729">
    <property type="entry name" value="Acyl-CoA N-acyltransferases (Nat)"/>
    <property type="match status" value="1"/>
</dbReference>
<organism evidence="2 3">
    <name type="scientific">endosymbiont of Galathealinum brachiosum</name>
    <dbReference type="NCBI Taxonomy" id="2200906"/>
    <lineage>
        <taxon>Bacteria</taxon>
        <taxon>Pseudomonadati</taxon>
        <taxon>Pseudomonadota</taxon>
        <taxon>Gammaproteobacteria</taxon>
        <taxon>sulfur-oxidizing symbionts</taxon>
    </lineage>
</organism>
<protein>
    <submittedName>
        <fullName evidence="2">GNAT family N-acetyltransferase</fullName>
    </submittedName>
</protein>
<comment type="caution">
    <text evidence="2">The sequence shown here is derived from an EMBL/GenBank/DDBJ whole genome shotgun (WGS) entry which is preliminary data.</text>
</comment>
<dbReference type="Pfam" id="PF00583">
    <property type="entry name" value="Acetyltransf_1"/>
    <property type="match status" value="1"/>
</dbReference>
<dbReference type="InterPro" id="IPR016181">
    <property type="entry name" value="Acyl_CoA_acyltransferase"/>
</dbReference>
<dbReference type="AlphaFoldDB" id="A0A370DDX1"/>
<dbReference type="GO" id="GO:1905502">
    <property type="term" value="F:acetyl-CoA binding"/>
    <property type="evidence" value="ECO:0007669"/>
    <property type="project" value="TreeGrafter"/>
</dbReference>
<dbReference type="PANTHER" id="PTHR13538:SF4">
    <property type="entry name" value="N-ALPHA-ACETYLTRANSFERASE 80"/>
    <property type="match status" value="1"/>
</dbReference>
<dbReference type="InterPro" id="IPR039840">
    <property type="entry name" value="NAA80"/>
</dbReference>
<proteinExistence type="predicted"/>
<accession>A0A370DDX1</accession>
<gene>
    <name evidence="2" type="ORF">DIZ80_08660</name>
</gene>
<dbReference type="GO" id="GO:0008080">
    <property type="term" value="F:N-acetyltransferase activity"/>
    <property type="evidence" value="ECO:0007669"/>
    <property type="project" value="InterPro"/>
</dbReference>
<dbReference type="InterPro" id="IPR000182">
    <property type="entry name" value="GNAT_dom"/>
</dbReference>
<dbReference type="Gene3D" id="3.40.630.30">
    <property type="match status" value="1"/>
</dbReference>
<dbReference type="Proteomes" id="UP000254266">
    <property type="component" value="Unassembled WGS sequence"/>
</dbReference>